<dbReference type="KEGG" id="sgn:SGRA_2528"/>
<keyword evidence="2" id="KW-1185">Reference proteome</keyword>
<dbReference type="AlphaFoldDB" id="H6L6L0"/>
<protein>
    <submittedName>
        <fullName evidence="1">OmpA/MotB domain protein</fullName>
    </submittedName>
</protein>
<evidence type="ECO:0000313" key="2">
    <source>
        <dbReference type="Proteomes" id="UP000007519"/>
    </source>
</evidence>
<reference evidence="1 2" key="1">
    <citation type="journal article" date="2012" name="Stand. Genomic Sci.">
        <title>Complete genome sequencing and analysis of Saprospira grandis str. Lewin, a predatory marine bacterium.</title>
        <authorList>
            <person name="Saw J.H."/>
            <person name="Yuryev A."/>
            <person name="Kanbe M."/>
            <person name="Hou S."/>
            <person name="Young A.G."/>
            <person name="Aizawa S."/>
            <person name="Alam M."/>
        </authorList>
    </citation>
    <scope>NUCLEOTIDE SEQUENCE [LARGE SCALE GENOMIC DNA]</scope>
    <source>
        <strain evidence="1 2">Lewin</strain>
    </source>
</reference>
<dbReference type="OrthoDB" id="9763897at2"/>
<organism evidence="1 2">
    <name type="scientific">Saprospira grandis (strain Lewin)</name>
    <dbReference type="NCBI Taxonomy" id="984262"/>
    <lineage>
        <taxon>Bacteria</taxon>
        <taxon>Pseudomonadati</taxon>
        <taxon>Bacteroidota</taxon>
        <taxon>Saprospiria</taxon>
        <taxon>Saprospirales</taxon>
        <taxon>Saprospiraceae</taxon>
        <taxon>Saprospira</taxon>
    </lineage>
</organism>
<proteinExistence type="predicted"/>
<gene>
    <name evidence="1" type="ordered locus">SGRA_2528</name>
</gene>
<dbReference type="HOGENOM" id="CLU_871234_0_0_10"/>
<name>H6L6L0_SAPGL</name>
<evidence type="ECO:0000313" key="1">
    <source>
        <dbReference type="EMBL" id="AFC25256.1"/>
    </source>
</evidence>
<dbReference type="SUPFAM" id="SSF103088">
    <property type="entry name" value="OmpA-like"/>
    <property type="match status" value="1"/>
</dbReference>
<dbReference type="STRING" id="984262.SGRA_2528"/>
<dbReference type="Gene3D" id="3.30.1330.60">
    <property type="entry name" value="OmpA-like domain"/>
    <property type="match status" value="2"/>
</dbReference>
<dbReference type="EMBL" id="CP002831">
    <property type="protein sequence ID" value="AFC25256.1"/>
    <property type="molecule type" value="Genomic_DNA"/>
</dbReference>
<dbReference type="Proteomes" id="UP000007519">
    <property type="component" value="Chromosome"/>
</dbReference>
<dbReference type="eggNOG" id="COG2885">
    <property type="taxonomic scope" value="Bacteria"/>
</dbReference>
<sequence length="319" mass="36457">MSRKNILILILAMLFFAVWLSMAQKYYYCVILEQCEPPPPPVDSSQLAHIPNDLTVSAEGFPLWENYPEFEFDYGSTAPLYLPKQLALLEEMALLLKSQPQAKLKIIGRYKKEETLPEQAKRYGNLGRARALSIADKLMAEYQLPSQQIYILGDTMPLNKKAFYIDLEIIGYLPSGPEQEKKEAERFRQAYLQDIKRLTYDGRMAFFRSPDQRFKLAPPVFGEYLDSLQNYLAQNPKAQLIIIGHTDSKLQGQAAQEEALSFALQTKAYLEHKGINCPIQTQSRSNQELLQIDTLADGSRALYKAAQNRRVEILVEEVP</sequence>
<accession>H6L6L0</accession>
<dbReference type="InterPro" id="IPR036737">
    <property type="entry name" value="OmpA-like_sf"/>
</dbReference>